<reference evidence="8" key="1">
    <citation type="submission" date="2021-03" db="EMBL/GenBank/DDBJ databases">
        <title>Identification and antibiotic profiling of Wohlfahrtiimonas chitiniclastica, an underestimated human pathogen.</title>
        <authorList>
            <person name="Kopf A."/>
            <person name="Bunk B."/>
            <person name="Coldewey S."/>
            <person name="Gunzer F."/>
            <person name="Riedel T."/>
            <person name="Schroettner P."/>
        </authorList>
    </citation>
    <scope>NUCLEOTIDE SEQUENCE</scope>
    <source>
        <strain evidence="8">DSM 100917</strain>
    </source>
</reference>
<dbReference type="InterPro" id="IPR043690">
    <property type="entry name" value="RimI"/>
</dbReference>
<dbReference type="InterPro" id="IPR050680">
    <property type="entry name" value="YpeA/RimI_acetyltransf"/>
</dbReference>
<evidence type="ECO:0000256" key="6">
    <source>
        <dbReference type="RuleBase" id="RU363094"/>
    </source>
</evidence>
<dbReference type="InterPro" id="IPR000182">
    <property type="entry name" value="GNAT_dom"/>
</dbReference>
<protein>
    <recommendedName>
        <fullName evidence="5 6">[Ribosomal protein bS18]-alanine N-acetyltransferase</fullName>
        <ecNumber evidence="5 6">2.3.1.266</ecNumber>
    </recommendedName>
</protein>
<dbReference type="EC" id="2.3.1.266" evidence="5 6"/>
<feature type="active site" description="Proton acceptor" evidence="5">
    <location>
        <position position="105"/>
    </location>
</feature>
<accession>A0A162W2P0</accession>
<evidence type="ECO:0000256" key="2">
    <source>
        <dbReference type="ARBA" id="ARBA00022490"/>
    </source>
</evidence>
<dbReference type="GO" id="GO:0005840">
    <property type="term" value="C:ribosome"/>
    <property type="evidence" value="ECO:0007669"/>
    <property type="project" value="UniProtKB-KW"/>
</dbReference>
<comment type="function">
    <text evidence="5 6">Acetylates the N-terminal alanine of ribosomal protein bS18.</text>
</comment>
<organism evidence="8 9">
    <name type="scientific">Wohlfahrtiimonas chitiniclastica</name>
    <dbReference type="NCBI Taxonomy" id="400946"/>
    <lineage>
        <taxon>Bacteria</taxon>
        <taxon>Pseudomonadati</taxon>
        <taxon>Pseudomonadota</taxon>
        <taxon>Gammaproteobacteria</taxon>
        <taxon>Cardiobacteriales</taxon>
        <taxon>Ignatzschineriaceae</taxon>
        <taxon>Wohlfahrtiimonas</taxon>
    </lineage>
</organism>
<sequence length="148" mass="17115">MQTLCFEPIIPADFAALYAIERRAYPIPWQEKVMRNMVDGHDEKIKILRNQQILGYAFVMTVLDEATLLNITIDPDEQGHGYGRQLLQYLKAILKDKGIYSLFLEVRMSNAPARRLYESEGFHEIDVRKNYYPTAKGREDAIIMACSL</sequence>
<dbReference type="GeneID" id="58262692"/>
<feature type="binding site" evidence="5">
    <location>
        <position position="110"/>
    </location>
    <ligand>
        <name>acetyl-CoA</name>
        <dbReference type="ChEBI" id="CHEBI:57288"/>
    </ligand>
</feature>
<evidence type="ECO:0000256" key="3">
    <source>
        <dbReference type="ARBA" id="ARBA00022679"/>
    </source>
</evidence>
<name>A0A162W2P0_9GAMM</name>
<evidence type="ECO:0000313" key="8">
    <source>
        <dbReference type="EMBL" id="MBS7825337.1"/>
    </source>
</evidence>
<dbReference type="GO" id="GO:0005737">
    <property type="term" value="C:cytoplasm"/>
    <property type="evidence" value="ECO:0007669"/>
    <property type="project" value="UniProtKB-SubCell"/>
</dbReference>
<evidence type="ECO:0000256" key="5">
    <source>
        <dbReference type="HAMAP-Rule" id="MF_02210"/>
    </source>
</evidence>
<evidence type="ECO:0000256" key="4">
    <source>
        <dbReference type="ARBA" id="ARBA00023315"/>
    </source>
</evidence>
<dbReference type="GO" id="GO:0008999">
    <property type="term" value="F:protein-N-terminal-alanine acetyltransferase activity"/>
    <property type="evidence" value="ECO:0007669"/>
    <property type="project" value="UniProtKB-UniRule"/>
</dbReference>
<comment type="subcellular location">
    <subcellularLocation>
        <location evidence="5 6">Cytoplasm</location>
    </subcellularLocation>
</comment>
<comment type="caution">
    <text evidence="5">Lacks conserved residue(s) required for the propagation of feature annotation.</text>
</comment>
<dbReference type="HAMAP" id="MF_02210">
    <property type="entry name" value="RimI"/>
    <property type="match status" value="1"/>
</dbReference>
<feature type="active site" description="Proton donor" evidence="5">
    <location>
        <position position="117"/>
    </location>
</feature>
<keyword evidence="8" id="KW-0687">Ribonucleoprotein</keyword>
<comment type="catalytic activity">
    <reaction evidence="5 6">
        <text>N-terminal L-alanyl-[ribosomal protein bS18] + acetyl-CoA = N-terminal N(alpha)-acetyl-L-alanyl-[ribosomal protein bS18] + CoA + H(+)</text>
        <dbReference type="Rhea" id="RHEA:43756"/>
        <dbReference type="Rhea" id="RHEA-COMP:10676"/>
        <dbReference type="Rhea" id="RHEA-COMP:10677"/>
        <dbReference type="ChEBI" id="CHEBI:15378"/>
        <dbReference type="ChEBI" id="CHEBI:57287"/>
        <dbReference type="ChEBI" id="CHEBI:57288"/>
        <dbReference type="ChEBI" id="CHEBI:64718"/>
        <dbReference type="ChEBI" id="CHEBI:83683"/>
        <dbReference type="EC" id="2.3.1.266"/>
    </reaction>
</comment>
<dbReference type="Pfam" id="PF00583">
    <property type="entry name" value="Acetyltransf_1"/>
    <property type="match status" value="1"/>
</dbReference>
<dbReference type="PANTHER" id="PTHR43420:SF51">
    <property type="entry name" value="PEPTIDYL-LYSINE N-ACETYLTRANSFERASE YIAC"/>
    <property type="match status" value="1"/>
</dbReference>
<feature type="domain" description="N-acetyltransferase" evidence="7">
    <location>
        <begin position="4"/>
        <end position="148"/>
    </location>
</feature>
<gene>
    <name evidence="5 8" type="primary">rimI</name>
    <name evidence="8" type="ORF">J7561_09000</name>
</gene>
<evidence type="ECO:0000313" key="9">
    <source>
        <dbReference type="Proteomes" id="UP000680020"/>
    </source>
</evidence>
<dbReference type="EMBL" id="JAGIBU010000010">
    <property type="protein sequence ID" value="MBS7825337.1"/>
    <property type="molecule type" value="Genomic_DNA"/>
</dbReference>
<comment type="caution">
    <text evidence="8">The sequence shown here is derived from an EMBL/GenBank/DDBJ whole genome shotgun (WGS) entry which is preliminary data.</text>
</comment>
<dbReference type="SUPFAM" id="SSF55729">
    <property type="entry name" value="Acyl-CoA N-acyltransferases (Nat)"/>
    <property type="match status" value="1"/>
</dbReference>
<dbReference type="NCBIfam" id="TIGR01575">
    <property type="entry name" value="rimI"/>
    <property type="match status" value="1"/>
</dbReference>
<dbReference type="PROSITE" id="PS51186">
    <property type="entry name" value="GNAT"/>
    <property type="match status" value="1"/>
</dbReference>
<keyword evidence="3 5" id="KW-0808">Transferase</keyword>
<keyword evidence="4 5" id="KW-0012">Acyltransferase</keyword>
<dbReference type="InterPro" id="IPR006464">
    <property type="entry name" value="AcTrfase_RimI/Ard1"/>
</dbReference>
<comment type="similarity">
    <text evidence="1 5 6">Belongs to the acetyltransferase family. RimI subfamily.</text>
</comment>
<dbReference type="RefSeq" id="WP_008314041.1">
    <property type="nucleotide sequence ID" value="NZ_CP115969.1"/>
</dbReference>
<keyword evidence="8" id="KW-0689">Ribosomal protein</keyword>
<dbReference type="PANTHER" id="PTHR43420">
    <property type="entry name" value="ACETYLTRANSFERASE"/>
    <property type="match status" value="1"/>
</dbReference>
<keyword evidence="2 5" id="KW-0963">Cytoplasm</keyword>
<dbReference type="CDD" id="cd04301">
    <property type="entry name" value="NAT_SF"/>
    <property type="match status" value="1"/>
</dbReference>
<evidence type="ECO:0000259" key="7">
    <source>
        <dbReference type="PROSITE" id="PS51186"/>
    </source>
</evidence>
<dbReference type="Gene3D" id="3.40.630.30">
    <property type="match status" value="1"/>
</dbReference>
<evidence type="ECO:0000256" key="1">
    <source>
        <dbReference type="ARBA" id="ARBA00005395"/>
    </source>
</evidence>
<proteinExistence type="inferred from homology"/>
<dbReference type="InterPro" id="IPR016181">
    <property type="entry name" value="Acyl_CoA_acyltransferase"/>
</dbReference>
<dbReference type="Proteomes" id="UP000680020">
    <property type="component" value="Unassembled WGS sequence"/>
</dbReference>
<dbReference type="AlphaFoldDB" id="A0A162W2P0"/>